<feature type="chain" id="PRO_5011976609" description="Transmembrane protein" evidence="3">
    <location>
        <begin position="23"/>
        <end position="573"/>
    </location>
</feature>
<keyword evidence="5" id="KW-1185">Reference proteome</keyword>
<feature type="transmembrane region" description="Helical" evidence="2">
    <location>
        <begin position="520"/>
        <end position="542"/>
    </location>
</feature>
<keyword evidence="2" id="KW-0472">Membrane</keyword>
<dbReference type="GeneID" id="94430177"/>
<feature type="compositionally biased region" description="Low complexity" evidence="1">
    <location>
        <begin position="232"/>
        <end position="241"/>
    </location>
</feature>
<protein>
    <recommendedName>
        <fullName evidence="6">Transmembrane protein</fullName>
    </recommendedName>
</protein>
<feature type="transmembrane region" description="Helical" evidence="2">
    <location>
        <begin position="453"/>
        <end position="472"/>
    </location>
</feature>
<dbReference type="VEuPathDB" id="ToxoDB:CSUI_006814"/>
<feature type="region of interest" description="Disordered" evidence="1">
    <location>
        <begin position="216"/>
        <end position="241"/>
    </location>
</feature>
<organism evidence="4 5">
    <name type="scientific">Cystoisospora suis</name>
    <dbReference type="NCBI Taxonomy" id="483139"/>
    <lineage>
        <taxon>Eukaryota</taxon>
        <taxon>Sar</taxon>
        <taxon>Alveolata</taxon>
        <taxon>Apicomplexa</taxon>
        <taxon>Conoidasida</taxon>
        <taxon>Coccidia</taxon>
        <taxon>Eucoccidiorida</taxon>
        <taxon>Eimeriorina</taxon>
        <taxon>Sarcocystidae</taxon>
        <taxon>Cystoisospora</taxon>
    </lineage>
</organism>
<keyword evidence="2" id="KW-1133">Transmembrane helix</keyword>
<proteinExistence type="predicted"/>
<feature type="region of interest" description="Disordered" evidence="1">
    <location>
        <begin position="271"/>
        <end position="294"/>
    </location>
</feature>
<evidence type="ECO:0000313" key="5">
    <source>
        <dbReference type="Proteomes" id="UP000221165"/>
    </source>
</evidence>
<name>A0A2C6KFS7_9APIC</name>
<feature type="signal peptide" evidence="3">
    <location>
        <begin position="1"/>
        <end position="22"/>
    </location>
</feature>
<feature type="region of interest" description="Disordered" evidence="1">
    <location>
        <begin position="130"/>
        <end position="153"/>
    </location>
</feature>
<reference evidence="4 5" key="1">
    <citation type="journal article" date="2017" name="Int. J. Parasitol.">
        <title>The genome of the protozoan parasite Cystoisospora suis and a reverse vaccinology approach to identify vaccine candidates.</title>
        <authorList>
            <person name="Palmieri N."/>
            <person name="Shrestha A."/>
            <person name="Ruttkowski B."/>
            <person name="Beck T."/>
            <person name="Vogl C."/>
            <person name="Tomley F."/>
            <person name="Blake D.P."/>
            <person name="Joachim A."/>
        </authorList>
    </citation>
    <scope>NUCLEOTIDE SEQUENCE [LARGE SCALE GENOMIC DNA]</scope>
    <source>
        <strain evidence="4 5">Wien I</strain>
    </source>
</reference>
<dbReference type="Proteomes" id="UP000221165">
    <property type="component" value="Unassembled WGS sequence"/>
</dbReference>
<feature type="compositionally biased region" description="Basic residues" evidence="1">
    <location>
        <begin position="281"/>
        <end position="294"/>
    </location>
</feature>
<sequence>MGTLRSSVWILWCLILRCDREAGVAPALASTVGVSAGLTTTFRTGGSNHPDVSTLTADIRETSFSFSPASISSLQAATPSSEVFSSATATGGLGVSTSQEGDSEDESLPLLLNNLYDAVEDGEHAFSSLNLETGRPREDPPSSDITIQHSRRRSPSDIRVFRFKHHNFNNRFQKNRQLNIERINHHPAVMTPPDAVRAGALLKSPLHLQRVEDEIHPTEEEKPQGENGRGGAVAPPVSVPSTPASSSHFPYFELSPLLSSFPSSLSRFMSDFSSSSSSGDKRKKKTGGGALHHKTVNDDLNNNYNKTWTRGKKLQKIFLFLLLTSGFFSLGQMIDQVLFLPSQSHPEISDDTVFGNLSHFLSTPLFGPETVPPLLYTIARWDLFGFRPLLQRISRSIYRYFVYTRRIFEIPDERTFLIIRRLFIFFATLLSLTAVISSHLLRRVMPRSWQTIIRTWGLVPGLLLGLMPVVLLEYDSQLEYVHVKPIDKDRVRRISKTYLLLRGASLFGPLSPNLTLLHTVYVFLVDACISMSLVTSLMQAVYTEGKIDFKKSVAGRKSIDRQIDMQKRNRPST</sequence>
<keyword evidence="2" id="KW-0812">Transmembrane</keyword>
<accession>A0A2C6KFS7</accession>
<dbReference type="RefSeq" id="XP_067921051.1">
    <property type="nucleotide sequence ID" value="XM_068066966.1"/>
</dbReference>
<gene>
    <name evidence="4" type="ORF">CSUI_006814</name>
</gene>
<evidence type="ECO:0000256" key="2">
    <source>
        <dbReference type="SAM" id="Phobius"/>
    </source>
</evidence>
<comment type="caution">
    <text evidence="4">The sequence shown here is derived from an EMBL/GenBank/DDBJ whole genome shotgun (WGS) entry which is preliminary data.</text>
</comment>
<feature type="transmembrane region" description="Helical" evidence="2">
    <location>
        <begin position="422"/>
        <end position="441"/>
    </location>
</feature>
<dbReference type="AlphaFoldDB" id="A0A2C6KFS7"/>
<evidence type="ECO:0008006" key="6">
    <source>
        <dbReference type="Google" id="ProtNLM"/>
    </source>
</evidence>
<dbReference type="EMBL" id="MIGC01003505">
    <property type="protein sequence ID" value="PHJ19350.1"/>
    <property type="molecule type" value="Genomic_DNA"/>
</dbReference>
<feature type="transmembrane region" description="Helical" evidence="2">
    <location>
        <begin position="317"/>
        <end position="334"/>
    </location>
</feature>
<evidence type="ECO:0000256" key="1">
    <source>
        <dbReference type="SAM" id="MobiDB-lite"/>
    </source>
</evidence>
<evidence type="ECO:0000256" key="3">
    <source>
        <dbReference type="SAM" id="SignalP"/>
    </source>
</evidence>
<keyword evidence="3" id="KW-0732">Signal</keyword>
<evidence type="ECO:0000313" key="4">
    <source>
        <dbReference type="EMBL" id="PHJ19350.1"/>
    </source>
</evidence>